<feature type="transmembrane region" description="Helical" evidence="2">
    <location>
        <begin position="109"/>
        <end position="127"/>
    </location>
</feature>
<dbReference type="InterPro" id="IPR012551">
    <property type="entry name" value="DUF1707_SHOCT-like"/>
</dbReference>
<evidence type="ECO:0000256" key="1">
    <source>
        <dbReference type="SAM" id="MobiDB-lite"/>
    </source>
</evidence>
<dbReference type="PANTHER" id="PTHR40763">
    <property type="entry name" value="MEMBRANE PROTEIN-RELATED"/>
    <property type="match status" value="1"/>
</dbReference>
<evidence type="ECO:0000313" key="5">
    <source>
        <dbReference type="Proteomes" id="UP000269198"/>
    </source>
</evidence>
<keyword evidence="2" id="KW-0812">Transmembrane</keyword>
<dbReference type="AlphaFoldDB" id="A0A3N0EIH1"/>
<evidence type="ECO:0000256" key="2">
    <source>
        <dbReference type="SAM" id="Phobius"/>
    </source>
</evidence>
<proteinExistence type="predicted"/>
<sequence length="150" mass="16410">MRASDADRDATAARLAHALQEGRLTLDEYTERLDQTMRSVTMGDLSGLTSDLPTPPEPTERAPERSAEDAQVATWRRRLEPWRGLASISFILVGIWAITSAFAGVLLPFWPLIPIGFMFIFTLAGSVSGHDQDPFCGPPPPSGRGDDSDR</sequence>
<dbReference type="PANTHER" id="PTHR40763:SF4">
    <property type="entry name" value="DUF1707 DOMAIN-CONTAINING PROTEIN"/>
    <property type="match status" value="1"/>
</dbReference>
<name>A0A3N0EIH1_9ACTN</name>
<keyword evidence="5" id="KW-1185">Reference proteome</keyword>
<reference evidence="4 5" key="1">
    <citation type="submission" date="2018-11" db="EMBL/GenBank/DDBJ databases">
        <title>The genome draft of YIM 96095.</title>
        <authorList>
            <person name="Tang S.-K."/>
            <person name="Chunyu W.-X."/>
            <person name="Feng Y.-Z."/>
        </authorList>
    </citation>
    <scope>NUCLEOTIDE SEQUENCE [LARGE SCALE GENOMIC DNA]</scope>
    <source>
        <strain evidence="4 5">YIM 96095</strain>
    </source>
</reference>
<feature type="compositionally biased region" description="Basic and acidic residues" evidence="1">
    <location>
        <begin position="58"/>
        <end position="68"/>
    </location>
</feature>
<dbReference type="Proteomes" id="UP000269198">
    <property type="component" value="Unassembled WGS sequence"/>
</dbReference>
<dbReference type="Pfam" id="PF08044">
    <property type="entry name" value="DUF1707"/>
    <property type="match status" value="1"/>
</dbReference>
<organism evidence="4 5">
    <name type="scientific">Halostreptopolyspora alba</name>
    <dbReference type="NCBI Taxonomy" id="2487137"/>
    <lineage>
        <taxon>Bacteria</taxon>
        <taxon>Bacillati</taxon>
        <taxon>Actinomycetota</taxon>
        <taxon>Actinomycetes</taxon>
        <taxon>Streptosporangiales</taxon>
        <taxon>Nocardiopsidaceae</taxon>
        <taxon>Halostreptopolyspora</taxon>
    </lineage>
</organism>
<evidence type="ECO:0000259" key="3">
    <source>
        <dbReference type="Pfam" id="PF08044"/>
    </source>
</evidence>
<dbReference type="EMBL" id="RJMB01000001">
    <property type="protein sequence ID" value="RNL87678.1"/>
    <property type="molecule type" value="Genomic_DNA"/>
</dbReference>
<protein>
    <submittedName>
        <fullName evidence="4">DUF1707 domain-containing protein</fullName>
    </submittedName>
</protein>
<comment type="caution">
    <text evidence="4">The sequence shown here is derived from an EMBL/GenBank/DDBJ whole genome shotgun (WGS) entry which is preliminary data.</text>
</comment>
<keyword evidence="2" id="KW-0472">Membrane</keyword>
<feature type="domain" description="DUF1707" evidence="3">
    <location>
        <begin position="1"/>
        <end position="53"/>
    </location>
</feature>
<dbReference type="OrthoDB" id="3748531at2"/>
<evidence type="ECO:0000313" key="4">
    <source>
        <dbReference type="EMBL" id="RNL87678.1"/>
    </source>
</evidence>
<accession>A0A3N0EIH1</accession>
<gene>
    <name evidence="4" type="ORF">EFW17_01095</name>
</gene>
<keyword evidence="2" id="KW-1133">Transmembrane helix</keyword>
<feature type="transmembrane region" description="Helical" evidence="2">
    <location>
        <begin position="84"/>
        <end position="103"/>
    </location>
</feature>
<feature type="region of interest" description="Disordered" evidence="1">
    <location>
        <begin position="43"/>
        <end position="70"/>
    </location>
</feature>